<organism evidence="2 3">
    <name type="scientific">Tigriopus californicus</name>
    <name type="common">Marine copepod</name>
    <dbReference type="NCBI Taxonomy" id="6832"/>
    <lineage>
        <taxon>Eukaryota</taxon>
        <taxon>Metazoa</taxon>
        <taxon>Ecdysozoa</taxon>
        <taxon>Arthropoda</taxon>
        <taxon>Crustacea</taxon>
        <taxon>Multicrustacea</taxon>
        <taxon>Hexanauplia</taxon>
        <taxon>Copepoda</taxon>
        <taxon>Harpacticoida</taxon>
        <taxon>Harpacticidae</taxon>
        <taxon>Tigriopus</taxon>
    </lineage>
</organism>
<feature type="region of interest" description="Disordered" evidence="1">
    <location>
        <begin position="110"/>
        <end position="144"/>
    </location>
</feature>
<protein>
    <submittedName>
        <fullName evidence="2">Uncharacterized protein</fullName>
    </submittedName>
</protein>
<feature type="compositionally biased region" description="Polar residues" evidence="1">
    <location>
        <begin position="114"/>
        <end position="137"/>
    </location>
</feature>
<gene>
    <name evidence="2" type="ORF">TCAL_17086</name>
</gene>
<dbReference type="EMBL" id="VCGU01000002">
    <property type="protein sequence ID" value="TRY79503.1"/>
    <property type="molecule type" value="Genomic_DNA"/>
</dbReference>
<proteinExistence type="predicted"/>
<dbReference type="AlphaFoldDB" id="A0A553PP99"/>
<evidence type="ECO:0000313" key="2">
    <source>
        <dbReference type="EMBL" id="TRY79503.1"/>
    </source>
</evidence>
<accession>A0A553PP99</accession>
<evidence type="ECO:0000313" key="3">
    <source>
        <dbReference type="Proteomes" id="UP000318571"/>
    </source>
</evidence>
<dbReference type="Proteomes" id="UP000318571">
    <property type="component" value="Chromosome 6"/>
</dbReference>
<sequence>MSMMSMMRRRSPLLLAFRFGAKCPLLWLTYCLILGLSFNLGASSLRTRHKHSLQSDFLITFANATVYLGCHLPQEQILWLHNGEQVSGIEYTVKEVQTNVISGLVEEKVKPTHGRSTNQTNQHNVEQSQASQVSEGSPNLIRKHPKTKVFVSKRGQTENPQQLDVSQALLLK</sequence>
<comment type="caution">
    <text evidence="2">The sequence shown here is derived from an EMBL/GenBank/DDBJ whole genome shotgun (WGS) entry which is preliminary data.</text>
</comment>
<evidence type="ECO:0000256" key="1">
    <source>
        <dbReference type="SAM" id="MobiDB-lite"/>
    </source>
</evidence>
<keyword evidence="3" id="KW-1185">Reference proteome</keyword>
<name>A0A553PP99_TIGCA</name>
<reference evidence="2 3" key="1">
    <citation type="journal article" date="2018" name="Nat. Ecol. Evol.">
        <title>Genomic signatures of mitonuclear coevolution across populations of Tigriopus californicus.</title>
        <authorList>
            <person name="Barreto F.S."/>
            <person name="Watson E.T."/>
            <person name="Lima T.G."/>
            <person name="Willett C.S."/>
            <person name="Edmands S."/>
            <person name="Li W."/>
            <person name="Burton R.S."/>
        </authorList>
    </citation>
    <scope>NUCLEOTIDE SEQUENCE [LARGE SCALE GENOMIC DNA]</scope>
    <source>
        <strain evidence="2 3">San Diego</strain>
    </source>
</reference>